<feature type="region of interest" description="Disordered" evidence="4">
    <location>
        <begin position="366"/>
        <end position="387"/>
    </location>
</feature>
<dbReference type="EMBL" id="JAACXV010011405">
    <property type="protein sequence ID" value="KAF7275079.1"/>
    <property type="molecule type" value="Genomic_DNA"/>
</dbReference>
<proteinExistence type="inferred from homology"/>
<gene>
    <name evidence="7" type="ORF">GWI33_012205</name>
</gene>
<keyword evidence="1 3" id="KW-0963">Cytoplasm</keyword>
<dbReference type="InterPro" id="IPR034727">
    <property type="entry name" value="Kintoun"/>
</dbReference>
<dbReference type="PANTHER" id="PTHR22997:SF3">
    <property type="entry name" value="PROTEIN KINTOUN"/>
    <property type="match status" value="1"/>
</dbReference>
<evidence type="ECO:0000256" key="2">
    <source>
        <dbReference type="ARBA" id="ARBA00024190"/>
    </source>
</evidence>
<evidence type="ECO:0000259" key="5">
    <source>
        <dbReference type="Pfam" id="PF08190"/>
    </source>
</evidence>
<evidence type="ECO:0000259" key="6">
    <source>
        <dbReference type="Pfam" id="PF18201"/>
    </source>
</evidence>
<dbReference type="HAMAP" id="MF_03069">
    <property type="entry name" value="Kintoun"/>
    <property type="match status" value="1"/>
</dbReference>
<comment type="subcellular location">
    <subcellularLocation>
        <location evidence="3">Cytoplasm</location>
    </subcellularLocation>
    <subcellularLocation>
        <location evidence="2">Dynein axonemal particle</location>
    </subcellularLocation>
</comment>
<dbReference type="InterPro" id="IPR050734">
    <property type="entry name" value="PIH1/Kintoun_subfamily"/>
</dbReference>
<feature type="region of interest" description="Disordered" evidence="4">
    <location>
        <begin position="227"/>
        <end position="255"/>
    </location>
</feature>
<dbReference type="InterPro" id="IPR008978">
    <property type="entry name" value="HSP20-like_chaperone"/>
</dbReference>
<dbReference type="Pfam" id="PF18201">
    <property type="entry name" value="PIH1_CS"/>
    <property type="match status" value="1"/>
</dbReference>
<evidence type="ECO:0000256" key="1">
    <source>
        <dbReference type="ARBA" id="ARBA00022490"/>
    </source>
</evidence>
<accession>A0A834I6V7</accession>
<dbReference type="AlphaFoldDB" id="A0A834I6V7"/>
<name>A0A834I6V7_RHYFE</name>
<dbReference type="PANTHER" id="PTHR22997">
    <property type="entry name" value="PIH1 DOMAIN-CONTAINING PROTEIN 1"/>
    <property type="match status" value="1"/>
</dbReference>
<dbReference type="GO" id="GO:0120293">
    <property type="term" value="C:dynein axonemal particle"/>
    <property type="evidence" value="ECO:0007669"/>
    <property type="project" value="UniProtKB-SubCell"/>
</dbReference>
<feature type="region of interest" description="Disordered" evidence="4">
    <location>
        <begin position="541"/>
        <end position="576"/>
    </location>
</feature>
<evidence type="ECO:0000256" key="4">
    <source>
        <dbReference type="SAM" id="MobiDB-lite"/>
    </source>
</evidence>
<evidence type="ECO:0000313" key="7">
    <source>
        <dbReference type="EMBL" id="KAF7275079.1"/>
    </source>
</evidence>
<feature type="domain" description="PIH1D1/2/3 CS-like" evidence="6">
    <location>
        <begin position="252"/>
        <end position="353"/>
    </location>
</feature>
<dbReference type="InterPro" id="IPR012981">
    <property type="entry name" value="PIH1_N"/>
</dbReference>
<dbReference type="GO" id="GO:0060285">
    <property type="term" value="P:cilium-dependent cell motility"/>
    <property type="evidence" value="ECO:0007669"/>
    <property type="project" value="UniProtKB-UniRule"/>
</dbReference>
<dbReference type="OrthoDB" id="546764at2759"/>
<evidence type="ECO:0000313" key="8">
    <source>
        <dbReference type="Proteomes" id="UP000625711"/>
    </source>
</evidence>
<comment type="similarity">
    <text evidence="3">Belongs to the PIH1 family. Kintoun subfamily.</text>
</comment>
<dbReference type="GO" id="GO:0070286">
    <property type="term" value="P:axonemal dynein complex assembly"/>
    <property type="evidence" value="ECO:0007669"/>
    <property type="project" value="UniProtKB-UniRule"/>
</dbReference>
<organism evidence="7 8">
    <name type="scientific">Rhynchophorus ferrugineus</name>
    <name type="common">Red palm weevil</name>
    <name type="synonym">Curculio ferrugineus</name>
    <dbReference type="NCBI Taxonomy" id="354439"/>
    <lineage>
        <taxon>Eukaryota</taxon>
        <taxon>Metazoa</taxon>
        <taxon>Ecdysozoa</taxon>
        <taxon>Arthropoda</taxon>
        <taxon>Hexapoda</taxon>
        <taxon>Insecta</taxon>
        <taxon>Pterygota</taxon>
        <taxon>Neoptera</taxon>
        <taxon>Endopterygota</taxon>
        <taxon>Coleoptera</taxon>
        <taxon>Polyphaga</taxon>
        <taxon>Cucujiformia</taxon>
        <taxon>Curculionidae</taxon>
        <taxon>Dryophthorinae</taxon>
        <taxon>Rhynchophorus</taxon>
    </lineage>
</organism>
<comment type="caution">
    <text evidence="7">The sequence shown here is derived from an EMBL/GenBank/DDBJ whole genome shotgun (WGS) entry which is preliminary data.</text>
</comment>
<dbReference type="Proteomes" id="UP000625711">
    <property type="component" value="Unassembled WGS sequence"/>
</dbReference>
<feature type="domain" description="PIH1 N-terminal" evidence="5">
    <location>
        <begin position="41"/>
        <end position="200"/>
    </location>
</feature>
<dbReference type="Pfam" id="PF08190">
    <property type="entry name" value="PIH1"/>
    <property type="match status" value="1"/>
</dbReference>
<reference evidence="7" key="1">
    <citation type="submission" date="2020-08" db="EMBL/GenBank/DDBJ databases">
        <title>Genome sequencing and assembly of the red palm weevil Rhynchophorus ferrugineus.</title>
        <authorList>
            <person name="Dias G.B."/>
            <person name="Bergman C.M."/>
            <person name="Manee M."/>
        </authorList>
    </citation>
    <scope>NUCLEOTIDE SEQUENCE</scope>
    <source>
        <strain evidence="7">AA-2017</strain>
        <tissue evidence="7">Whole larva</tissue>
    </source>
</reference>
<keyword evidence="8" id="KW-1185">Reference proteome</keyword>
<dbReference type="InterPro" id="IPR041442">
    <property type="entry name" value="PIH1D1/2/3_CS-like"/>
</dbReference>
<dbReference type="Gene3D" id="2.60.40.790">
    <property type="match status" value="1"/>
</dbReference>
<comment type="function">
    <text evidence="3">Required for cytoplasmic pre-assembly of axonemal dyneins, thereby playing a central role in motility in cilia and flagella. Involved in pre-assembly of dynein arm complexes in the cytoplasm before intraflagellar transport loads them for the ciliary compartment.</text>
</comment>
<evidence type="ECO:0000256" key="3">
    <source>
        <dbReference type="HAMAP-Rule" id="MF_03069"/>
    </source>
</evidence>
<feature type="compositionally biased region" description="Basic and acidic residues" evidence="4">
    <location>
        <begin position="541"/>
        <end position="563"/>
    </location>
</feature>
<protein>
    <recommendedName>
        <fullName evidence="3">Protein kintoun</fullName>
    </recommendedName>
    <alternativeName>
        <fullName evidence="3">Dynein assembly factor 2, axonemal homolog</fullName>
    </alternativeName>
</protein>
<sequence length="576" mass="65631">MAHSFDRLKELNLSRDEVNRIGEALKKEEFRKLLADYVEEIQDPKNRQLYEDEVCQIEKERGQDVTFLHPSPGYVIKTSVNGSQKGFINICSNSNINKPSSTPTTKEGTRGLQWSLPHSLSPPHEDLDNKGVRCQVFDVLFHPDALHLAYKNAGFRSLLNNTAVEAVESNFNVELDKKNLKFPKLNYKGMKRACIMRTTSKVQPLEKTPEEQEMYNKLFADIDAQRSANSFKSSSPKKTRSRKNSNGDSSSYTTPKYVIKHRSHIDIQEFRESKDAKINAAIPKELIVEVDLPLLKSSSDMNLDVTEKTVQVTSENPAKYKLNLTLPYQVNELNGNAKFDKDMKKLTITLPVKQKLTLQSLKFDDSGVESSVDSDTHSPTSPESDDDYIQEHENVIKPSETLVNTLRTNKSDDFLDASDLYILPEYKCNVFDNTVVFTFNVKNVDEKTVQKRLYSSESFVKLKFTSISPSFYPSCYSFYVKLPSHKFIEDSVTVETWDNDVILQIPLIANETQFCSYYCGLNQDSLSEKFMEKPVIIKSLEKPEPVKESKEPSKQLDNKHDQGTQEALSMSPVVMN</sequence>